<dbReference type="PROSITE" id="PS50011">
    <property type="entry name" value="PROTEIN_KINASE_DOM"/>
    <property type="match status" value="1"/>
</dbReference>
<evidence type="ECO:0000256" key="9">
    <source>
        <dbReference type="SAM" id="Phobius"/>
    </source>
</evidence>
<dbReference type="FunFam" id="1.10.510.10:FF:000021">
    <property type="entry name" value="Serine/threonine protein kinase"/>
    <property type="match status" value="1"/>
</dbReference>
<comment type="caution">
    <text evidence="11">The sequence shown here is derived from an EMBL/GenBank/DDBJ whole genome shotgun (WGS) entry which is preliminary data.</text>
</comment>
<dbReference type="GO" id="GO:0004674">
    <property type="term" value="F:protein serine/threonine kinase activity"/>
    <property type="evidence" value="ECO:0007669"/>
    <property type="project" value="UniProtKB-KW"/>
</dbReference>
<feature type="domain" description="Protein kinase" evidence="10">
    <location>
        <begin position="18"/>
        <end position="291"/>
    </location>
</feature>
<evidence type="ECO:0000256" key="1">
    <source>
        <dbReference type="ARBA" id="ARBA00012513"/>
    </source>
</evidence>
<feature type="transmembrane region" description="Helical" evidence="9">
    <location>
        <begin position="378"/>
        <end position="402"/>
    </location>
</feature>
<evidence type="ECO:0000256" key="8">
    <source>
        <dbReference type="SAM" id="MobiDB-lite"/>
    </source>
</evidence>
<keyword evidence="6 7" id="KW-0067">ATP-binding</keyword>
<accession>A0A150PJG4</accession>
<evidence type="ECO:0000256" key="5">
    <source>
        <dbReference type="ARBA" id="ARBA00022777"/>
    </source>
</evidence>
<sequence length="404" mass="43481">MAAGPDPNIGRDLLGGQFQILQKIGSGGMGSVYKAAQPAMNRMVAVKILHPKLANRKDLVSRFRREARAMSHLTHPNTVKVLLYGELEDGSLYIVMEYLEGKNLNQVVRKEGPLPVERAIPILIQVCGALQEAHIQGIVHRDLKPENIFLSTNGGLKDYPKVLDFGLAKVTERELRPGSVMLTQEGMVFGTPEFMSPEQAQGKVLDARSDIYSLATILYEVLTGKLPFEARTPMEYIQHHVTKNPIPLDDRVPGKQFPQGLGAVLGKALEKRPEDRFESAAEFADALKPFAGGAGKGYTAMMPKNANAVLEQASKQHAAALQASKGAAPAPTFKSPAKTVKMMQQPPAPAARPAPSPAPLAKTPTKADTPARAETKPLLLVGIAAGCLIAGILITIVAMRLFQG</sequence>
<dbReference type="Gene3D" id="3.30.200.20">
    <property type="entry name" value="Phosphorylase Kinase, domain 1"/>
    <property type="match status" value="1"/>
</dbReference>
<dbReference type="SMART" id="SM00220">
    <property type="entry name" value="S_TKc"/>
    <property type="match status" value="1"/>
</dbReference>
<evidence type="ECO:0000256" key="7">
    <source>
        <dbReference type="PROSITE-ProRule" id="PRU10141"/>
    </source>
</evidence>
<gene>
    <name evidence="11" type="ORF">BE08_07670</name>
</gene>
<organism evidence="11 12">
    <name type="scientific">Sorangium cellulosum</name>
    <name type="common">Polyangium cellulosum</name>
    <dbReference type="NCBI Taxonomy" id="56"/>
    <lineage>
        <taxon>Bacteria</taxon>
        <taxon>Pseudomonadati</taxon>
        <taxon>Myxococcota</taxon>
        <taxon>Polyangia</taxon>
        <taxon>Polyangiales</taxon>
        <taxon>Polyangiaceae</taxon>
        <taxon>Sorangium</taxon>
    </lineage>
</organism>
<dbReference type="InterPro" id="IPR017441">
    <property type="entry name" value="Protein_kinase_ATP_BS"/>
</dbReference>
<evidence type="ECO:0000313" key="12">
    <source>
        <dbReference type="Proteomes" id="UP000075420"/>
    </source>
</evidence>
<evidence type="ECO:0000259" key="10">
    <source>
        <dbReference type="PROSITE" id="PS50011"/>
    </source>
</evidence>
<keyword evidence="9" id="KW-0472">Membrane</keyword>
<dbReference type="PROSITE" id="PS00108">
    <property type="entry name" value="PROTEIN_KINASE_ST"/>
    <property type="match status" value="1"/>
</dbReference>
<proteinExistence type="predicted"/>
<name>A0A150PJG4_SORCE</name>
<keyword evidence="2" id="KW-0723">Serine/threonine-protein kinase</keyword>
<keyword evidence="9" id="KW-0812">Transmembrane</keyword>
<dbReference type="PANTHER" id="PTHR43289:SF6">
    <property type="entry name" value="SERINE_THREONINE-PROTEIN KINASE NEKL-3"/>
    <property type="match status" value="1"/>
</dbReference>
<dbReference type="InterPro" id="IPR011009">
    <property type="entry name" value="Kinase-like_dom_sf"/>
</dbReference>
<dbReference type="InterPro" id="IPR008271">
    <property type="entry name" value="Ser/Thr_kinase_AS"/>
</dbReference>
<evidence type="ECO:0000256" key="2">
    <source>
        <dbReference type="ARBA" id="ARBA00022527"/>
    </source>
</evidence>
<keyword evidence="4 7" id="KW-0547">Nucleotide-binding</keyword>
<dbReference type="AlphaFoldDB" id="A0A150PJG4"/>
<dbReference type="GO" id="GO:0005524">
    <property type="term" value="F:ATP binding"/>
    <property type="evidence" value="ECO:0007669"/>
    <property type="project" value="UniProtKB-UniRule"/>
</dbReference>
<dbReference type="EMBL" id="JELY01001495">
    <property type="protein sequence ID" value="KYF55588.1"/>
    <property type="molecule type" value="Genomic_DNA"/>
</dbReference>
<dbReference type="EC" id="2.7.11.1" evidence="1"/>
<reference evidence="11 12" key="1">
    <citation type="submission" date="2014-02" db="EMBL/GenBank/DDBJ databases">
        <title>The small core and large imbalanced accessory genome model reveals a collaborative survival strategy of Sorangium cellulosum strains in nature.</title>
        <authorList>
            <person name="Han K."/>
            <person name="Peng R."/>
            <person name="Blom J."/>
            <person name="Li Y.-Z."/>
        </authorList>
    </citation>
    <scope>NUCLEOTIDE SEQUENCE [LARGE SCALE GENOMIC DNA]</scope>
    <source>
        <strain evidence="11 12">So0157-25</strain>
    </source>
</reference>
<dbReference type="SUPFAM" id="SSF56112">
    <property type="entry name" value="Protein kinase-like (PK-like)"/>
    <property type="match status" value="1"/>
</dbReference>
<evidence type="ECO:0000313" key="11">
    <source>
        <dbReference type="EMBL" id="KYF55588.1"/>
    </source>
</evidence>
<feature type="binding site" evidence="7">
    <location>
        <position position="47"/>
    </location>
    <ligand>
        <name>ATP</name>
        <dbReference type="ChEBI" id="CHEBI:30616"/>
    </ligand>
</feature>
<protein>
    <recommendedName>
        <fullName evidence="1">non-specific serine/threonine protein kinase</fullName>
        <ecNumber evidence="1">2.7.11.1</ecNumber>
    </recommendedName>
</protein>
<evidence type="ECO:0000256" key="6">
    <source>
        <dbReference type="ARBA" id="ARBA00022840"/>
    </source>
</evidence>
<evidence type="ECO:0000256" key="3">
    <source>
        <dbReference type="ARBA" id="ARBA00022679"/>
    </source>
</evidence>
<feature type="compositionally biased region" description="Pro residues" evidence="8">
    <location>
        <begin position="346"/>
        <end position="358"/>
    </location>
</feature>
<keyword evidence="5 11" id="KW-0418">Kinase</keyword>
<dbReference type="Gene3D" id="1.10.510.10">
    <property type="entry name" value="Transferase(Phosphotransferase) domain 1"/>
    <property type="match status" value="1"/>
</dbReference>
<dbReference type="PANTHER" id="PTHR43289">
    <property type="entry name" value="MITOGEN-ACTIVATED PROTEIN KINASE KINASE KINASE 20-RELATED"/>
    <property type="match status" value="1"/>
</dbReference>
<dbReference type="PROSITE" id="PS00107">
    <property type="entry name" value="PROTEIN_KINASE_ATP"/>
    <property type="match status" value="1"/>
</dbReference>
<keyword evidence="3" id="KW-0808">Transferase</keyword>
<dbReference type="Pfam" id="PF00069">
    <property type="entry name" value="Pkinase"/>
    <property type="match status" value="1"/>
</dbReference>
<evidence type="ECO:0000256" key="4">
    <source>
        <dbReference type="ARBA" id="ARBA00022741"/>
    </source>
</evidence>
<feature type="region of interest" description="Disordered" evidence="8">
    <location>
        <begin position="339"/>
        <end position="370"/>
    </location>
</feature>
<dbReference type="InterPro" id="IPR000719">
    <property type="entry name" value="Prot_kinase_dom"/>
</dbReference>
<keyword evidence="9" id="KW-1133">Transmembrane helix</keyword>
<dbReference type="Proteomes" id="UP000075420">
    <property type="component" value="Unassembled WGS sequence"/>
</dbReference>
<dbReference type="CDD" id="cd14014">
    <property type="entry name" value="STKc_PknB_like"/>
    <property type="match status" value="1"/>
</dbReference>